<dbReference type="PANTHER" id="PTHR11439">
    <property type="entry name" value="GAG-POL-RELATED RETROTRANSPOSON"/>
    <property type="match status" value="1"/>
</dbReference>
<evidence type="ECO:0000313" key="2">
    <source>
        <dbReference type="EMBL" id="CCA20622.1"/>
    </source>
</evidence>
<reference evidence="2" key="2">
    <citation type="submission" date="2011-02" db="EMBL/GenBank/DDBJ databases">
        <authorList>
            <person name="MacLean D."/>
        </authorList>
    </citation>
    <scope>NUCLEOTIDE SEQUENCE</scope>
</reference>
<dbReference type="PANTHER" id="PTHR11439:SF440">
    <property type="entry name" value="INTEGRASE CATALYTIC DOMAIN-CONTAINING PROTEIN"/>
    <property type="match status" value="1"/>
</dbReference>
<protein>
    <submittedName>
        <fullName evidence="2">Yokozuna putative</fullName>
    </submittedName>
</protein>
<reference evidence="2" key="1">
    <citation type="journal article" date="2011" name="PLoS Biol.">
        <title>Gene gain and loss during evolution of obligate parasitism in the white rust pathogen of Arabidopsis thaliana.</title>
        <authorList>
            <person name="Kemen E."/>
            <person name="Gardiner A."/>
            <person name="Schultz-Larsen T."/>
            <person name="Kemen A.C."/>
            <person name="Balmuth A.L."/>
            <person name="Robert-Seilaniantz A."/>
            <person name="Bailey K."/>
            <person name="Holub E."/>
            <person name="Studholme D.J."/>
            <person name="Maclean D."/>
            <person name="Jones J.D."/>
        </authorList>
    </citation>
    <scope>NUCLEOTIDE SEQUENCE</scope>
</reference>
<dbReference type="AlphaFoldDB" id="F0WHA6"/>
<accession>F0WHA6</accession>
<dbReference type="EMBL" id="FR824144">
    <property type="protein sequence ID" value="CCA20622.1"/>
    <property type="molecule type" value="Genomic_DNA"/>
</dbReference>
<dbReference type="HOGENOM" id="CLU_001650_6_0_1"/>
<organism evidence="2">
    <name type="scientific">Albugo laibachii Nc14</name>
    <dbReference type="NCBI Taxonomy" id="890382"/>
    <lineage>
        <taxon>Eukaryota</taxon>
        <taxon>Sar</taxon>
        <taxon>Stramenopiles</taxon>
        <taxon>Oomycota</taxon>
        <taxon>Peronosporomycetes</taxon>
        <taxon>Albuginales</taxon>
        <taxon>Albuginaceae</taxon>
        <taxon>Albugo</taxon>
    </lineage>
</organism>
<evidence type="ECO:0000259" key="1">
    <source>
        <dbReference type="Pfam" id="PF07727"/>
    </source>
</evidence>
<dbReference type="Pfam" id="PF07727">
    <property type="entry name" value="RVT_2"/>
    <property type="match status" value="1"/>
</dbReference>
<feature type="domain" description="Reverse transcriptase Ty1/copia-type" evidence="1">
    <location>
        <begin position="2"/>
        <end position="72"/>
    </location>
</feature>
<name>F0WHA6_9STRA</name>
<gene>
    <name evidence="2" type="primary">AlNc14C99G5972</name>
    <name evidence="2" type="ORF">ALNC14_067650</name>
</gene>
<sequence length="231" mass="25347">MLHDILTSLDFQQCCTDSCLYIKNKTDGKTLVGIYGDDTLVTGTSARKVKKFFGDMKMVELKDPGVFKKFLGSAEAAPVRTPICREDSEEEGALQPIGSKASPRGPTVQVFQSLVGSLLWIARCTRPDIAFAVHRATRRSHAPREGDWLLAKRIAKYLKGTKGITFRMAGDKDANEEESVLVEAYSDADYAADKTDRKSVTGGALMVSGILLGGYAGSRNVWFSQQWKLSL</sequence>
<proteinExistence type="predicted"/>
<dbReference type="InterPro" id="IPR013103">
    <property type="entry name" value="RVT_2"/>
</dbReference>